<dbReference type="EMBL" id="CALNXK010000070">
    <property type="protein sequence ID" value="CAH3143053.1"/>
    <property type="molecule type" value="Genomic_DNA"/>
</dbReference>
<evidence type="ECO:0000313" key="2">
    <source>
        <dbReference type="EMBL" id="CAH3143053.1"/>
    </source>
</evidence>
<comment type="caution">
    <text evidence="2">The sequence shown here is derived from an EMBL/GenBank/DDBJ whole genome shotgun (WGS) entry which is preliminary data.</text>
</comment>
<proteinExistence type="predicted"/>
<evidence type="ECO:0000256" key="1">
    <source>
        <dbReference type="SAM" id="MobiDB-lite"/>
    </source>
</evidence>
<organism evidence="2 3">
    <name type="scientific">Porites lobata</name>
    <dbReference type="NCBI Taxonomy" id="104759"/>
    <lineage>
        <taxon>Eukaryota</taxon>
        <taxon>Metazoa</taxon>
        <taxon>Cnidaria</taxon>
        <taxon>Anthozoa</taxon>
        <taxon>Hexacorallia</taxon>
        <taxon>Scleractinia</taxon>
        <taxon>Fungiina</taxon>
        <taxon>Poritidae</taxon>
        <taxon>Porites</taxon>
    </lineage>
</organism>
<keyword evidence="3" id="KW-1185">Reference proteome</keyword>
<name>A0ABN8PH88_9CNID</name>
<feature type="compositionally biased region" description="Basic and acidic residues" evidence="1">
    <location>
        <begin position="51"/>
        <end position="68"/>
    </location>
</feature>
<reference evidence="2 3" key="1">
    <citation type="submission" date="2022-05" db="EMBL/GenBank/DDBJ databases">
        <authorList>
            <consortium name="Genoscope - CEA"/>
            <person name="William W."/>
        </authorList>
    </citation>
    <scope>NUCLEOTIDE SEQUENCE [LARGE SCALE GENOMIC DNA]</scope>
</reference>
<accession>A0ABN8PH88</accession>
<protein>
    <submittedName>
        <fullName evidence="2">Uncharacterized protein</fullName>
    </submittedName>
</protein>
<feature type="non-terminal residue" evidence="2">
    <location>
        <position position="1"/>
    </location>
</feature>
<evidence type="ECO:0000313" key="3">
    <source>
        <dbReference type="Proteomes" id="UP001159405"/>
    </source>
</evidence>
<feature type="region of interest" description="Disordered" evidence="1">
    <location>
        <begin position="46"/>
        <end position="68"/>
    </location>
</feature>
<gene>
    <name evidence="2" type="ORF">PLOB_00043208</name>
</gene>
<sequence length="68" mass="7959">DGWKKWGSKLYQPSLQLKKHTCKPQFLVILSFMRCGVKCNPRRRSIHKAKLGTDEPKRNEKTEFGKLS</sequence>
<dbReference type="Proteomes" id="UP001159405">
    <property type="component" value="Unassembled WGS sequence"/>
</dbReference>